<dbReference type="InterPro" id="IPR011037">
    <property type="entry name" value="Pyrv_Knase-like_insert_dom_sf"/>
</dbReference>
<dbReference type="GO" id="GO:0030151">
    <property type="term" value="F:molybdenum ion binding"/>
    <property type="evidence" value="ECO:0007669"/>
    <property type="project" value="InterPro"/>
</dbReference>
<organism evidence="3 4">
    <name type="scientific">Mycolicibacterium poriferae</name>
    <dbReference type="NCBI Taxonomy" id="39694"/>
    <lineage>
        <taxon>Bacteria</taxon>
        <taxon>Bacillati</taxon>
        <taxon>Actinomycetota</taxon>
        <taxon>Actinomycetes</taxon>
        <taxon>Mycobacteriales</taxon>
        <taxon>Mycobacteriaceae</taxon>
        <taxon>Mycolicibacterium</taxon>
    </lineage>
</organism>
<evidence type="ECO:0000259" key="2">
    <source>
        <dbReference type="PROSITE" id="PS51340"/>
    </source>
</evidence>
<dbReference type="SUPFAM" id="SSF50800">
    <property type="entry name" value="PK beta-barrel domain-like"/>
    <property type="match status" value="1"/>
</dbReference>
<dbReference type="GO" id="GO:0030170">
    <property type="term" value="F:pyridoxal phosphate binding"/>
    <property type="evidence" value="ECO:0007669"/>
    <property type="project" value="InterPro"/>
</dbReference>
<accession>A0A6N4V192</accession>
<evidence type="ECO:0000313" key="4">
    <source>
        <dbReference type="Proteomes" id="UP000466785"/>
    </source>
</evidence>
<keyword evidence="4" id="KW-1185">Reference proteome</keyword>
<dbReference type="GO" id="GO:0003824">
    <property type="term" value="F:catalytic activity"/>
    <property type="evidence" value="ECO:0007669"/>
    <property type="project" value="InterPro"/>
</dbReference>
<dbReference type="PANTHER" id="PTHR30212:SF2">
    <property type="entry name" value="PROTEIN YIIM"/>
    <property type="match status" value="1"/>
</dbReference>
<dbReference type="EMBL" id="AP022570">
    <property type="protein sequence ID" value="BBX49352.1"/>
    <property type="molecule type" value="Genomic_DNA"/>
</dbReference>
<dbReference type="InterPro" id="IPR052353">
    <property type="entry name" value="Benzoxazolinone_Detox_Enz"/>
</dbReference>
<evidence type="ECO:0000256" key="1">
    <source>
        <dbReference type="SAM" id="MobiDB-lite"/>
    </source>
</evidence>
<protein>
    <submittedName>
        <fullName evidence="3">Molybdenum cofactor biosysynthesis protein</fullName>
    </submittedName>
</protein>
<proteinExistence type="predicted"/>
<reference evidence="3 4" key="1">
    <citation type="journal article" date="2019" name="Emerg. Microbes Infect.">
        <title>Comprehensive subspecies identification of 175 nontuberculous mycobacteria species based on 7547 genomic profiles.</title>
        <authorList>
            <person name="Matsumoto Y."/>
            <person name="Kinjo T."/>
            <person name="Motooka D."/>
            <person name="Nabeya D."/>
            <person name="Jung N."/>
            <person name="Uechi K."/>
            <person name="Horii T."/>
            <person name="Iida T."/>
            <person name="Fujita J."/>
            <person name="Nakamura S."/>
        </authorList>
    </citation>
    <scope>NUCLEOTIDE SEQUENCE [LARGE SCALE GENOMIC DNA]</scope>
    <source>
        <strain evidence="3 4">JCM 12603</strain>
    </source>
</reference>
<dbReference type="PROSITE" id="PS51340">
    <property type="entry name" value="MOSC"/>
    <property type="match status" value="1"/>
</dbReference>
<gene>
    <name evidence="3" type="ORF">MPOR_03780</name>
</gene>
<dbReference type="Gene3D" id="2.40.33.20">
    <property type="entry name" value="PK beta-barrel domain-like"/>
    <property type="match status" value="1"/>
</dbReference>
<sequence length="219" mass="23228">MASVLTVNKAVAPAAQTPLGSGIDKRPSDEPLAVRAPGPRRGGLGSGVVGDSIGNAKFHGGDDQAVYAYAREDLDSWQAELDRELTNGMFGENLTTTGVAVTDCLIGERWAVGDDGLVLEVTSPRTPCKTFTSWLGIPGWIKTFTAAGVPGAYLRVITPGTVRAGDRIEIIDRPDHTVTVEMVFRAMMLEPDLMPSLAVADALPAAIKSKIARRADRPM</sequence>
<dbReference type="RefSeq" id="WP_163672235.1">
    <property type="nucleotide sequence ID" value="NZ_AP022570.1"/>
</dbReference>
<dbReference type="PANTHER" id="PTHR30212">
    <property type="entry name" value="PROTEIN YIIM"/>
    <property type="match status" value="1"/>
</dbReference>
<dbReference type="InterPro" id="IPR005302">
    <property type="entry name" value="MoCF_Sase_C"/>
</dbReference>
<evidence type="ECO:0000313" key="3">
    <source>
        <dbReference type="EMBL" id="BBX49352.1"/>
    </source>
</evidence>
<dbReference type="KEGG" id="mpof:MPOR_03780"/>
<feature type="region of interest" description="Disordered" evidence="1">
    <location>
        <begin position="17"/>
        <end position="45"/>
    </location>
</feature>
<feature type="domain" description="MOSC" evidence="2">
    <location>
        <begin position="34"/>
        <end position="171"/>
    </location>
</feature>
<dbReference type="AlphaFoldDB" id="A0A6N4V192"/>
<dbReference type="Pfam" id="PF03473">
    <property type="entry name" value="MOSC"/>
    <property type="match status" value="1"/>
</dbReference>
<name>A0A6N4V192_9MYCO</name>
<dbReference type="Proteomes" id="UP000466785">
    <property type="component" value="Chromosome"/>
</dbReference>